<keyword evidence="12" id="KW-1185">Reference proteome</keyword>
<keyword evidence="2" id="KW-1003">Cell membrane</keyword>
<keyword evidence="6 9" id="KW-0472">Membrane</keyword>
<evidence type="ECO:0000256" key="3">
    <source>
        <dbReference type="ARBA" id="ARBA00022692"/>
    </source>
</evidence>
<evidence type="ECO:0000256" key="7">
    <source>
        <dbReference type="ARBA" id="ARBA00023170"/>
    </source>
</evidence>
<dbReference type="Gene3D" id="3.40.50.11530">
    <property type="match status" value="1"/>
</dbReference>
<keyword evidence="5 9" id="KW-1133">Transmembrane helix</keyword>
<name>A0A4W5MID7_9TELE</name>
<dbReference type="STRING" id="62062.ENSHHUP00000038207"/>
<dbReference type="InterPro" id="IPR038683">
    <property type="entry name" value="IL17RA/B_FnIII-like_1_sf"/>
</dbReference>
<dbReference type="GeneTree" id="ENSGT00940000156669"/>
<dbReference type="InterPro" id="IPR031951">
    <property type="entry name" value="IL17R_D_N"/>
</dbReference>
<keyword evidence="7" id="KW-0675">Receptor</keyword>
<evidence type="ECO:0000256" key="4">
    <source>
        <dbReference type="ARBA" id="ARBA00022729"/>
    </source>
</evidence>
<keyword evidence="8" id="KW-0325">Glycoprotein</keyword>
<keyword evidence="4" id="KW-0732">Signal</keyword>
<dbReference type="Proteomes" id="UP000314982">
    <property type="component" value="Unassembled WGS sequence"/>
</dbReference>
<dbReference type="Pfam" id="PF16742">
    <property type="entry name" value="IL17R_D_N"/>
    <property type="match status" value="1"/>
</dbReference>
<evidence type="ECO:0000256" key="8">
    <source>
        <dbReference type="ARBA" id="ARBA00023180"/>
    </source>
</evidence>
<evidence type="ECO:0000259" key="10">
    <source>
        <dbReference type="PROSITE" id="PS51534"/>
    </source>
</evidence>
<dbReference type="InterPro" id="IPR036116">
    <property type="entry name" value="FN3_sf"/>
</dbReference>
<dbReference type="PROSITE" id="PS51534">
    <property type="entry name" value="SEFIR"/>
    <property type="match status" value="1"/>
</dbReference>
<dbReference type="Gene3D" id="2.60.40.2160">
    <property type="entry name" value="Interleukin-17 receptor A/B, fibronectin-III-like domain 1"/>
    <property type="match status" value="1"/>
</dbReference>
<reference evidence="11" key="3">
    <citation type="submission" date="2025-09" db="UniProtKB">
        <authorList>
            <consortium name="Ensembl"/>
        </authorList>
    </citation>
    <scope>IDENTIFICATION</scope>
</reference>
<evidence type="ECO:0000256" key="5">
    <source>
        <dbReference type="ARBA" id="ARBA00022989"/>
    </source>
</evidence>
<dbReference type="PANTHER" id="PTHR15583">
    <property type="entry name" value="INTERLEUKIN-17 RECEPTOR"/>
    <property type="match status" value="1"/>
</dbReference>
<feature type="transmembrane region" description="Helical" evidence="9">
    <location>
        <begin position="377"/>
        <end position="398"/>
    </location>
</feature>
<dbReference type="Pfam" id="PF08357">
    <property type="entry name" value="SEFIR"/>
    <property type="match status" value="1"/>
</dbReference>
<dbReference type="GO" id="GO:0005886">
    <property type="term" value="C:plasma membrane"/>
    <property type="evidence" value="ECO:0007669"/>
    <property type="project" value="UniProtKB-SubCell"/>
</dbReference>
<evidence type="ECO:0000256" key="9">
    <source>
        <dbReference type="SAM" id="Phobius"/>
    </source>
</evidence>
<protein>
    <submittedName>
        <fullName evidence="11">Si:ch211-207e14.4</fullName>
    </submittedName>
</protein>
<organism evidence="11 12">
    <name type="scientific">Hucho hucho</name>
    <name type="common">huchen</name>
    <dbReference type="NCBI Taxonomy" id="62062"/>
    <lineage>
        <taxon>Eukaryota</taxon>
        <taxon>Metazoa</taxon>
        <taxon>Chordata</taxon>
        <taxon>Craniata</taxon>
        <taxon>Vertebrata</taxon>
        <taxon>Euteleostomi</taxon>
        <taxon>Actinopterygii</taxon>
        <taxon>Neopterygii</taxon>
        <taxon>Teleostei</taxon>
        <taxon>Protacanthopterygii</taxon>
        <taxon>Salmoniformes</taxon>
        <taxon>Salmonidae</taxon>
        <taxon>Salmoninae</taxon>
        <taxon>Hucho</taxon>
    </lineage>
</organism>
<evidence type="ECO:0000256" key="2">
    <source>
        <dbReference type="ARBA" id="ARBA00022475"/>
    </source>
</evidence>
<dbReference type="AlphaFoldDB" id="A0A4W5MID7"/>
<dbReference type="InterPro" id="IPR013568">
    <property type="entry name" value="SEFIR_dom"/>
</dbReference>
<feature type="domain" description="SEFIR" evidence="10">
    <location>
        <begin position="433"/>
        <end position="578"/>
    </location>
</feature>
<evidence type="ECO:0000256" key="6">
    <source>
        <dbReference type="ARBA" id="ARBA00023136"/>
    </source>
</evidence>
<dbReference type="InterPro" id="IPR039465">
    <property type="entry name" value="IL-17_rcpt-like"/>
</dbReference>
<reference evidence="12" key="1">
    <citation type="submission" date="2018-06" db="EMBL/GenBank/DDBJ databases">
        <title>Genome assembly of Danube salmon.</title>
        <authorList>
            <person name="Macqueen D.J."/>
            <person name="Gundappa M.K."/>
        </authorList>
    </citation>
    <scope>NUCLEOTIDE SEQUENCE [LARGE SCALE GENOMIC DNA]</scope>
</reference>
<dbReference type="PANTHER" id="PTHR15583:SF17">
    <property type="entry name" value="INTERLEUKIN-17 RECEPTOR D ISOFORM X1"/>
    <property type="match status" value="1"/>
</dbReference>
<comment type="subcellular location">
    <subcellularLocation>
        <location evidence="1">Cell membrane</location>
        <topology evidence="1">Single-pass type I membrane protein</topology>
    </subcellularLocation>
</comment>
<dbReference type="SUPFAM" id="SSF49265">
    <property type="entry name" value="Fibronectin type III"/>
    <property type="match status" value="1"/>
</dbReference>
<reference evidence="11" key="2">
    <citation type="submission" date="2025-08" db="UniProtKB">
        <authorList>
            <consortium name="Ensembl"/>
        </authorList>
    </citation>
    <scope>IDENTIFICATION</scope>
</reference>
<proteinExistence type="predicted"/>
<evidence type="ECO:0000256" key="1">
    <source>
        <dbReference type="ARBA" id="ARBA00004251"/>
    </source>
</evidence>
<sequence length="644" mass="72694">MLKLHCVLQAVHIRTRQHLLCHRKKDIQSDWEMFESRCFAFGRCHVCFSSIWRAKLILLQVLTLSQYLWAQEDLTAISPQNCSLECVLQGGPGCEYCRISREDVGRTLGIPSVEAFGSCVPWPCLVFLGGQSSDVCQHYVHAPHDVTVEFVADENTKYDTIVVSWQPSQFGISFLRGFQVSLQALGGSHMACQLFLFQINISLSASHAQTVYRSDTFSCLTLGSQYAVTVMALPVPELWDQFYHSTMFSTRTCPEKNGLQHCKKDWYPNHIEVQQEEDDIIVTFNLAPPHFGINRYFSLCYGERRRGGGGLKQYIIKPNSTKNRTHYSYHLQGLMGGFNYTCEIAVDEVDAVRKTFHVQVMQIKHDPPPTATPALTLLLPVGVALAAMLVVVLLAVIWKNPRQIMRKTEINPEIIEQHHGNEEHVSLTSRLTPPRLLICYSSDDGHAHVRAVMQLAVFLQQHMATQVFLDLWDSLSLAEEGTMGWHCRRIQESDFVLVICSRGLQRRPTERDAGQSRSFAAAVVSLMAEELGRAKAKGRDISKYMAAIFEYSEEKDIPAELGFVSHYTLTRDLPLLFSHIHGVALHKPGGYLRIEHITEEGYIKLPAGAALQWSIYEAGMALSNHQESCDEWGGKSQDKHVECV</sequence>
<accession>A0A4W5MID7</accession>
<evidence type="ECO:0000313" key="11">
    <source>
        <dbReference type="Ensembl" id="ENSHHUP00000038207.1"/>
    </source>
</evidence>
<evidence type="ECO:0000313" key="12">
    <source>
        <dbReference type="Proteomes" id="UP000314982"/>
    </source>
</evidence>
<dbReference type="GO" id="GO:0030368">
    <property type="term" value="F:interleukin-17 receptor activity"/>
    <property type="evidence" value="ECO:0007669"/>
    <property type="project" value="InterPro"/>
</dbReference>
<dbReference type="Ensembl" id="ENSHHUT00000039717.1">
    <property type="protein sequence ID" value="ENSHHUP00000038207.1"/>
    <property type="gene ID" value="ENSHHUG00000023883.1"/>
</dbReference>
<keyword evidence="3 9" id="KW-0812">Transmembrane</keyword>